<keyword evidence="1" id="KW-0547">Nucleotide-binding</keyword>
<dbReference type="PROSITE" id="PS51193">
    <property type="entry name" value="HELICASE_ATP_BIND_2"/>
    <property type="match status" value="1"/>
</dbReference>
<evidence type="ECO:0000259" key="7">
    <source>
        <dbReference type="PROSITE" id="PS51192"/>
    </source>
</evidence>
<dbReference type="SUPFAM" id="SSF52540">
    <property type="entry name" value="P-loop containing nucleoside triphosphate hydrolases"/>
    <property type="match status" value="1"/>
</dbReference>
<keyword evidence="4" id="KW-0067">ATP-binding</keyword>
<feature type="domain" description="Helicase ATP-binding" evidence="7">
    <location>
        <begin position="29"/>
        <end position="201"/>
    </location>
</feature>
<gene>
    <name evidence="10" type="ORF">SAMN05421791_10621</name>
</gene>
<proteinExistence type="inferred from homology"/>
<accession>A0A1G7THR1</accession>
<comment type="similarity">
    <text evidence="5">Belongs to the DEAD box helicase family.</text>
</comment>
<evidence type="ECO:0000313" key="10">
    <source>
        <dbReference type="EMBL" id="SDG34741.1"/>
    </source>
</evidence>
<evidence type="ECO:0000313" key="11">
    <source>
        <dbReference type="Proteomes" id="UP000199708"/>
    </source>
</evidence>
<protein>
    <submittedName>
        <fullName evidence="10">Superfamily II DNA and RNA helicase</fullName>
    </submittedName>
</protein>
<dbReference type="SMART" id="SM00487">
    <property type="entry name" value="DEXDc"/>
    <property type="match status" value="1"/>
</dbReference>
<name>A0A1G7THR1_9LACT</name>
<dbReference type="GO" id="GO:0003676">
    <property type="term" value="F:nucleic acid binding"/>
    <property type="evidence" value="ECO:0007669"/>
    <property type="project" value="InterPro"/>
</dbReference>
<dbReference type="Pfam" id="PF00271">
    <property type="entry name" value="Helicase_C"/>
    <property type="match status" value="1"/>
</dbReference>
<keyword evidence="3 10" id="KW-0347">Helicase</keyword>
<evidence type="ECO:0000256" key="4">
    <source>
        <dbReference type="ARBA" id="ARBA00022840"/>
    </source>
</evidence>
<dbReference type="GO" id="GO:0003724">
    <property type="term" value="F:RNA helicase activity"/>
    <property type="evidence" value="ECO:0007669"/>
    <property type="project" value="TreeGrafter"/>
</dbReference>
<evidence type="ECO:0000256" key="2">
    <source>
        <dbReference type="ARBA" id="ARBA00022801"/>
    </source>
</evidence>
<dbReference type="InterPro" id="IPR011545">
    <property type="entry name" value="DEAD/DEAH_box_helicase_dom"/>
</dbReference>
<feature type="region of interest" description="Disordered" evidence="6">
    <location>
        <begin position="374"/>
        <end position="421"/>
    </location>
</feature>
<dbReference type="Gene3D" id="3.40.50.300">
    <property type="entry name" value="P-loop containing nucleotide triphosphate hydrolases"/>
    <property type="match status" value="2"/>
</dbReference>
<feature type="domain" description="Helicase ATP-binding" evidence="8">
    <location>
        <begin position="7"/>
        <end position="286"/>
    </location>
</feature>
<dbReference type="OrthoDB" id="9805696at2"/>
<dbReference type="InterPro" id="IPR050079">
    <property type="entry name" value="DEAD_box_RNA_helicase"/>
</dbReference>
<feature type="domain" description="Helicase C-terminal" evidence="9">
    <location>
        <begin position="226"/>
        <end position="370"/>
    </location>
</feature>
<dbReference type="InterPro" id="IPR001650">
    <property type="entry name" value="Helicase_C-like"/>
</dbReference>
<evidence type="ECO:0000256" key="6">
    <source>
        <dbReference type="SAM" id="MobiDB-lite"/>
    </source>
</evidence>
<dbReference type="PANTHER" id="PTHR47959">
    <property type="entry name" value="ATP-DEPENDENT RNA HELICASE RHLE-RELATED"/>
    <property type="match status" value="1"/>
</dbReference>
<keyword evidence="2" id="KW-0378">Hydrolase</keyword>
<dbReference type="EMBL" id="FNCK01000006">
    <property type="protein sequence ID" value="SDG34741.1"/>
    <property type="molecule type" value="Genomic_DNA"/>
</dbReference>
<dbReference type="InterPro" id="IPR044742">
    <property type="entry name" value="DEAD/DEAH_RhlB"/>
</dbReference>
<evidence type="ECO:0000256" key="3">
    <source>
        <dbReference type="ARBA" id="ARBA00022806"/>
    </source>
</evidence>
<keyword evidence="11" id="KW-1185">Reference proteome</keyword>
<dbReference type="InterPro" id="IPR014013">
    <property type="entry name" value="Helic_SF1/SF2_ATP-bd_DinG/Rad3"/>
</dbReference>
<dbReference type="GO" id="GO:0005829">
    <property type="term" value="C:cytosol"/>
    <property type="evidence" value="ECO:0007669"/>
    <property type="project" value="TreeGrafter"/>
</dbReference>
<dbReference type="CDD" id="cd00268">
    <property type="entry name" value="DEADc"/>
    <property type="match status" value="1"/>
</dbReference>
<dbReference type="Proteomes" id="UP000199708">
    <property type="component" value="Unassembled WGS sequence"/>
</dbReference>
<dbReference type="PROSITE" id="PS51192">
    <property type="entry name" value="HELICASE_ATP_BIND_1"/>
    <property type="match status" value="1"/>
</dbReference>
<dbReference type="GO" id="GO:0005524">
    <property type="term" value="F:ATP binding"/>
    <property type="evidence" value="ECO:0007669"/>
    <property type="project" value="UniProtKB-KW"/>
</dbReference>
<dbReference type="RefSeq" id="WP_090290033.1">
    <property type="nucleotide sequence ID" value="NZ_FNCK01000006.1"/>
</dbReference>
<dbReference type="STRING" id="120956.SAMN05421791_10621"/>
<dbReference type="InterPro" id="IPR027417">
    <property type="entry name" value="P-loop_NTPase"/>
</dbReference>
<evidence type="ECO:0000259" key="8">
    <source>
        <dbReference type="PROSITE" id="PS51193"/>
    </source>
</evidence>
<evidence type="ECO:0000256" key="1">
    <source>
        <dbReference type="ARBA" id="ARBA00022741"/>
    </source>
</evidence>
<organism evidence="10 11">
    <name type="scientific">Facklamia miroungae</name>
    <dbReference type="NCBI Taxonomy" id="120956"/>
    <lineage>
        <taxon>Bacteria</taxon>
        <taxon>Bacillati</taxon>
        <taxon>Bacillota</taxon>
        <taxon>Bacilli</taxon>
        <taxon>Lactobacillales</taxon>
        <taxon>Aerococcaceae</taxon>
        <taxon>Facklamia</taxon>
    </lineage>
</organism>
<dbReference type="SMART" id="SM00490">
    <property type="entry name" value="HELICc"/>
    <property type="match status" value="1"/>
</dbReference>
<dbReference type="Pfam" id="PF00270">
    <property type="entry name" value="DEAD"/>
    <property type="match status" value="1"/>
</dbReference>
<dbReference type="PANTHER" id="PTHR47959:SF1">
    <property type="entry name" value="ATP-DEPENDENT RNA HELICASE DBPA"/>
    <property type="match status" value="1"/>
</dbReference>
<feature type="compositionally biased region" description="Basic residues" evidence="6">
    <location>
        <begin position="382"/>
        <end position="421"/>
    </location>
</feature>
<reference evidence="10 11" key="1">
    <citation type="submission" date="2016-10" db="EMBL/GenBank/DDBJ databases">
        <authorList>
            <person name="de Groot N.N."/>
        </authorList>
    </citation>
    <scope>NUCLEOTIDE SEQUENCE [LARGE SCALE GENOMIC DNA]</scope>
    <source>
        <strain evidence="10 11">ATCC BAA-466</strain>
    </source>
</reference>
<dbReference type="InterPro" id="IPR014001">
    <property type="entry name" value="Helicase_ATP-bd"/>
</dbReference>
<sequence>MKELFNPQLKKYWNEKKFSEATPIQKQVYPFFKNKESVVAISPTGTGKTLAYLLPTLERLEPNHRLQAIIFAPTQELAQQIFLVADEWSQLVGITCMSIVGGANVKRQIEKLKNKPELIVATPGRFNELLKQTSKLKVHTVEWLVYDEADYLFSKGEQQITDINLIEKRLMKDIQRYFFSATKSEDFLNYLTEKSYEIEKLEVSMASANLKTDHIVMEVNNRQKTETLKRLAQIESMQAIVFFDQISDLERAAAKLIFERLPVSVLHSQLSNQERQIALEQFRQQKSVYLLTTDLASRGLDIEDVPYVIHYNAADNVRIYFHRSGRTGRMNKEGCVISIVNQQEGFNLRNMLKDSKILLEERVLYNRQLLSEKPAEEDKKHEIKKKPKKRPQAQKSKLTIKTKKKKRKRNTKNIGKPRKKD</sequence>
<dbReference type="GO" id="GO:0016787">
    <property type="term" value="F:hydrolase activity"/>
    <property type="evidence" value="ECO:0007669"/>
    <property type="project" value="UniProtKB-KW"/>
</dbReference>
<evidence type="ECO:0000256" key="5">
    <source>
        <dbReference type="ARBA" id="ARBA00038437"/>
    </source>
</evidence>
<dbReference type="CDD" id="cd18787">
    <property type="entry name" value="SF2_C_DEAD"/>
    <property type="match status" value="1"/>
</dbReference>
<dbReference type="PROSITE" id="PS51194">
    <property type="entry name" value="HELICASE_CTER"/>
    <property type="match status" value="1"/>
</dbReference>
<dbReference type="AlphaFoldDB" id="A0A1G7THR1"/>
<evidence type="ECO:0000259" key="9">
    <source>
        <dbReference type="PROSITE" id="PS51194"/>
    </source>
</evidence>